<proteinExistence type="predicted"/>
<evidence type="ECO:0000313" key="3">
    <source>
        <dbReference type="Proteomes" id="UP000321479"/>
    </source>
</evidence>
<dbReference type="KEGG" id="mgin:FRZ54_03120"/>
<dbReference type="OrthoDB" id="894278at2"/>
<dbReference type="EMBL" id="CP042436">
    <property type="protein sequence ID" value="QEC61616.1"/>
    <property type="molecule type" value="Genomic_DNA"/>
</dbReference>
<name>A0A5B8UT43_9SPHI</name>
<feature type="transmembrane region" description="Helical" evidence="1">
    <location>
        <begin position="58"/>
        <end position="77"/>
    </location>
</feature>
<accession>A0A5B8UT43</accession>
<feature type="transmembrane region" description="Helical" evidence="1">
    <location>
        <begin position="208"/>
        <end position="225"/>
    </location>
</feature>
<dbReference type="Proteomes" id="UP000321479">
    <property type="component" value="Chromosome"/>
</dbReference>
<keyword evidence="1" id="KW-0472">Membrane</keyword>
<feature type="transmembrane region" description="Helical" evidence="1">
    <location>
        <begin position="93"/>
        <end position="115"/>
    </location>
</feature>
<dbReference type="AlphaFoldDB" id="A0A5B8UT43"/>
<reference evidence="2 3" key="1">
    <citation type="journal article" date="2017" name="Curr. Microbiol.">
        <title>Mucilaginibacter ginsenosidivorans sp. nov., Isolated from Soil of Ginseng Field.</title>
        <authorList>
            <person name="Kim M.M."/>
            <person name="Siddiqi M.Z."/>
            <person name="Im W.T."/>
        </authorList>
    </citation>
    <scope>NUCLEOTIDE SEQUENCE [LARGE SCALE GENOMIC DNA]</scope>
    <source>
        <strain evidence="2 3">Gsoil 3017</strain>
    </source>
</reference>
<feature type="transmembrane region" description="Helical" evidence="1">
    <location>
        <begin position="245"/>
        <end position="264"/>
    </location>
</feature>
<protein>
    <submittedName>
        <fullName evidence="2">Uncharacterized protein</fullName>
    </submittedName>
</protein>
<keyword evidence="1" id="KW-1133">Transmembrane helix</keyword>
<keyword evidence="1" id="KW-0812">Transmembrane</keyword>
<feature type="transmembrane region" description="Helical" evidence="1">
    <location>
        <begin position="270"/>
        <end position="290"/>
    </location>
</feature>
<feature type="transmembrane region" description="Helical" evidence="1">
    <location>
        <begin position="135"/>
        <end position="153"/>
    </location>
</feature>
<feature type="transmembrane region" description="Helical" evidence="1">
    <location>
        <begin position="12"/>
        <end position="31"/>
    </location>
</feature>
<sequence>MKSRFLLPNQMRPLGWILALPGFVLGYLALYRDYKIPGFGMSVRPPGPAYHGLFYRDFTQTLALTLVITGLFLVAFAREKKEDELTARIRYNALYWAVLVNYIIYLVWLILTIAIELLKLDKDPLGSFADIMGMSTYNLFTPLLIFIARYYYLRYNKNGEYKVDKMVYLPERPYKIIGQAVSVPLLVIILFAFVGSWFFKGDTEPKDWITTMFLLLPLTLMIWGYSKRHNEDEFVSTLRLESMQLAVYINYAVLLLANFFFYSIDFMLVMFLNLGTIALFFVLRFNYILWKYNKQNGKGELAV</sequence>
<evidence type="ECO:0000256" key="1">
    <source>
        <dbReference type="SAM" id="Phobius"/>
    </source>
</evidence>
<evidence type="ECO:0000313" key="2">
    <source>
        <dbReference type="EMBL" id="QEC61616.1"/>
    </source>
</evidence>
<dbReference type="RefSeq" id="WP_147030193.1">
    <property type="nucleotide sequence ID" value="NZ_CP042436.1"/>
</dbReference>
<feature type="transmembrane region" description="Helical" evidence="1">
    <location>
        <begin position="174"/>
        <end position="196"/>
    </location>
</feature>
<keyword evidence="3" id="KW-1185">Reference proteome</keyword>
<organism evidence="2 3">
    <name type="scientific">Mucilaginibacter ginsenosidivorans</name>
    <dbReference type="NCBI Taxonomy" id="398053"/>
    <lineage>
        <taxon>Bacteria</taxon>
        <taxon>Pseudomonadati</taxon>
        <taxon>Bacteroidota</taxon>
        <taxon>Sphingobacteriia</taxon>
        <taxon>Sphingobacteriales</taxon>
        <taxon>Sphingobacteriaceae</taxon>
        <taxon>Mucilaginibacter</taxon>
    </lineage>
</organism>
<gene>
    <name evidence="2" type="ORF">FRZ54_03120</name>
</gene>